<organism evidence="2">
    <name type="scientific">uncultured Pseudonocardia sp</name>
    <dbReference type="NCBI Taxonomy" id="211455"/>
    <lineage>
        <taxon>Bacteria</taxon>
        <taxon>Bacillati</taxon>
        <taxon>Actinomycetota</taxon>
        <taxon>Actinomycetes</taxon>
        <taxon>Pseudonocardiales</taxon>
        <taxon>Pseudonocardiaceae</taxon>
        <taxon>Pseudonocardia</taxon>
        <taxon>environmental samples</taxon>
    </lineage>
</organism>
<gene>
    <name evidence="2" type="ORF">AVDCRST_MAG66-260</name>
</gene>
<evidence type="ECO:0000256" key="1">
    <source>
        <dbReference type="SAM" id="MobiDB-lite"/>
    </source>
</evidence>
<dbReference type="EMBL" id="CADCUS010000041">
    <property type="protein sequence ID" value="CAA9380822.1"/>
    <property type="molecule type" value="Genomic_DNA"/>
</dbReference>
<sequence>GRSARTAEGEPAAGRAGPHPVRVRGGPAHRGARGPRAAHPHGVRAGARAGGAPV</sequence>
<protein>
    <submittedName>
        <fullName evidence="2">Uncharacterized protein</fullName>
    </submittedName>
</protein>
<feature type="non-terminal residue" evidence="2">
    <location>
        <position position="1"/>
    </location>
</feature>
<name>A0A6J4N876_9PSEU</name>
<proteinExistence type="predicted"/>
<feature type="compositionally biased region" description="Low complexity" evidence="1">
    <location>
        <begin position="9"/>
        <end position="26"/>
    </location>
</feature>
<feature type="compositionally biased region" description="Basic residues" evidence="1">
    <location>
        <begin position="30"/>
        <end position="42"/>
    </location>
</feature>
<feature type="compositionally biased region" description="Low complexity" evidence="1">
    <location>
        <begin position="43"/>
        <end position="54"/>
    </location>
</feature>
<evidence type="ECO:0000313" key="2">
    <source>
        <dbReference type="EMBL" id="CAA9380822.1"/>
    </source>
</evidence>
<dbReference type="AlphaFoldDB" id="A0A6J4N876"/>
<reference evidence="2" key="1">
    <citation type="submission" date="2020-02" db="EMBL/GenBank/DDBJ databases">
        <authorList>
            <person name="Meier V. D."/>
        </authorList>
    </citation>
    <scope>NUCLEOTIDE SEQUENCE</scope>
    <source>
        <strain evidence="2">AVDCRST_MAG66</strain>
    </source>
</reference>
<feature type="non-terminal residue" evidence="2">
    <location>
        <position position="54"/>
    </location>
</feature>
<feature type="region of interest" description="Disordered" evidence="1">
    <location>
        <begin position="1"/>
        <end position="54"/>
    </location>
</feature>
<accession>A0A6J4N876</accession>